<sequence length="920" mass="95557">MTLGESPAMVGREAESALVGDLVAGAAGGRGGMLMVLGEAGIGKSLLLAGTAARARAAGMLVLTGRAVQGGGAYRPLAEALIGLLRDEPPDAVAELRPYRAALGRLLPCWAGEGEPPPPLVDPVVVLGEGLARLLSLLNGGRGCLLVLEDLHWADADTLAVLEYLAGAVRELPVLVAGSARDEEHQPCRGGRVLDRPETTAVRLRRLDPAGVVELARRRAGTADLPEPVRRLVLDKSDGLPFLVEELVAGALEGSAPAPVPPTLAGLVDARLAALDPGHRRVVEAAAVVGGEPDPAVLGPVTGLDETTVLAALRAGRPRLLVPAGDALRWRHALTREAVLAAVPPPERSALARRAAAALLDRGAPDDEARAADLLAAGGDRDGAGAIYLRLARRDLARGALRDAHTMLARAGSLSGGPRAAVVVERVRLLTLTGRAGEALETGAAALPAATGDDHARLCLRLADAALALRRWPEAERLLARAGRPADPHALVLAAGAAFGPGDLTRAAALATDAIARARRAGDGEALCRALIALGRCATSHDPPAARATYGHAAQVAAEHGLTPWRIAALTGLAAVEGGAHPALAEARELALEAGLLAEVVACDLLRAKTICTAEGPRAAAPLARRTAGRAARLRLSGARAVAELLVAFAHAADADDEGMDRALTTAADLPDAPIEVAALTPAVSALRRLLDRDLAEADRLLDSGMRRLVGRPQAAPVPLWGLWALLRTVHGSDDARTTLRRSSAVLRGVNQGVLHYADAVAAGRAGRSGRAAELLAMGDLVLAEHPWWRRLCRLLALEAAVADGWGDPVPVLRADLDVFDRAGEPRLARTCRDLLRRAGAPTRRGRGRTPVPAPLRAAGVTSREMDVLELVAAGLTNRQIAERLFLSHRTVDTHVASLLAKTGTTCRNELSARTNAQLT</sequence>
<evidence type="ECO:0000256" key="1">
    <source>
        <dbReference type="ARBA" id="ARBA00022741"/>
    </source>
</evidence>
<dbReference type="AlphaFoldDB" id="A0A7W3LP38"/>
<evidence type="ECO:0000313" key="4">
    <source>
        <dbReference type="EMBL" id="MBA8951647.1"/>
    </source>
</evidence>
<protein>
    <submittedName>
        <fullName evidence="4">DNA-binding CsgD family transcriptional regulator/tetratricopeptide (TPR) repeat protein</fullName>
    </submittedName>
</protein>
<dbReference type="GO" id="GO:0006355">
    <property type="term" value="P:regulation of DNA-templated transcription"/>
    <property type="evidence" value="ECO:0007669"/>
    <property type="project" value="InterPro"/>
</dbReference>
<keyword evidence="1" id="KW-0547">Nucleotide-binding</keyword>
<dbReference type="InterPro" id="IPR016032">
    <property type="entry name" value="Sig_transdc_resp-reg_C-effctor"/>
</dbReference>
<keyword evidence="4" id="KW-0238">DNA-binding</keyword>
<dbReference type="SUPFAM" id="SSF46894">
    <property type="entry name" value="C-terminal effector domain of the bipartite response regulators"/>
    <property type="match status" value="1"/>
</dbReference>
<dbReference type="Pfam" id="PF13191">
    <property type="entry name" value="AAA_16"/>
    <property type="match status" value="1"/>
</dbReference>
<name>A0A7W3LP38_ACTNM</name>
<dbReference type="PRINTS" id="PR00038">
    <property type="entry name" value="HTHLUXR"/>
</dbReference>
<dbReference type="InterPro" id="IPR027417">
    <property type="entry name" value="P-loop_NTPase"/>
</dbReference>
<keyword evidence="2" id="KW-0067">ATP-binding</keyword>
<dbReference type="PANTHER" id="PTHR16305:SF35">
    <property type="entry name" value="TRANSCRIPTIONAL ACTIVATOR DOMAIN"/>
    <property type="match status" value="1"/>
</dbReference>
<dbReference type="SUPFAM" id="SSF52540">
    <property type="entry name" value="P-loop containing nucleoside triphosphate hydrolases"/>
    <property type="match status" value="1"/>
</dbReference>
<dbReference type="GO" id="GO:0003677">
    <property type="term" value="F:DNA binding"/>
    <property type="evidence" value="ECO:0007669"/>
    <property type="project" value="UniProtKB-KW"/>
</dbReference>
<dbReference type="InterPro" id="IPR000792">
    <property type="entry name" value="Tscrpt_reg_LuxR_C"/>
</dbReference>
<dbReference type="GO" id="GO:0004016">
    <property type="term" value="F:adenylate cyclase activity"/>
    <property type="evidence" value="ECO:0007669"/>
    <property type="project" value="TreeGrafter"/>
</dbReference>
<dbReference type="GO" id="GO:0005737">
    <property type="term" value="C:cytoplasm"/>
    <property type="evidence" value="ECO:0007669"/>
    <property type="project" value="TreeGrafter"/>
</dbReference>
<dbReference type="SMART" id="SM00421">
    <property type="entry name" value="HTH_LUXR"/>
    <property type="match status" value="1"/>
</dbReference>
<organism evidence="4 5">
    <name type="scientific">Actinomadura namibiensis</name>
    <dbReference type="NCBI Taxonomy" id="182080"/>
    <lineage>
        <taxon>Bacteria</taxon>
        <taxon>Bacillati</taxon>
        <taxon>Actinomycetota</taxon>
        <taxon>Actinomycetes</taxon>
        <taxon>Streptosporangiales</taxon>
        <taxon>Thermomonosporaceae</taxon>
        <taxon>Actinomadura</taxon>
    </lineage>
</organism>
<evidence type="ECO:0000313" key="5">
    <source>
        <dbReference type="Proteomes" id="UP000572680"/>
    </source>
</evidence>
<dbReference type="Proteomes" id="UP000572680">
    <property type="component" value="Unassembled WGS sequence"/>
</dbReference>
<dbReference type="PROSITE" id="PS00622">
    <property type="entry name" value="HTH_LUXR_1"/>
    <property type="match status" value="1"/>
</dbReference>
<proteinExistence type="predicted"/>
<gene>
    <name evidence="4" type="ORF">HNR61_003287</name>
</gene>
<accession>A0A7W3LP38</accession>
<comment type="caution">
    <text evidence="4">The sequence shown here is derived from an EMBL/GenBank/DDBJ whole genome shotgun (WGS) entry which is preliminary data.</text>
</comment>
<dbReference type="PANTHER" id="PTHR16305">
    <property type="entry name" value="TESTICULAR SOLUBLE ADENYLYL CYCLASE"/>
    <property type="match status" value="1"/>
</dbReference>
<feature type="domain" description="HTH luxR-type" evidence="3">
    <location>
        <begin position="854"/>
        <end position="919"/>
    </location>
</feature>
<dbReference type="CDD" id="cd06170">
    <property type="entry name" value="LuxR_C_like"/>
    <property type="match status" value="1"/>
</dbReference>
<dbReference type="RefSeq" id="WP_182844011.1">
    <property type="nucleotide sequence ID" value="NZ_JACJIA010000004.1"/>
</dbReference>
<evidence type="ECO:0000256" key="2">
    <source>
        <dbReference type="ARBA" id="ARBA00022840"/>
    </source>
</evidence>
<dbReference type="GO" id="GO:0005524">
    <property type="term" value="F:ATP binding"/>
    <property type="evidence" value="ECO:0007669"/>
    <property type="project" value="UniProtKB-KW"/>
</dbReference>
<dbReference type="Gene3D" id="1.10.10.10">
    <property type="entry name" value="Winged helix-like DNA-binding domain superfamily/Winged helix DNA-binding domain"/>
    <property type="match status" value="1"/>
</dbReference>
<dbReference type="PROSITE" id="PS50043">
    <property type="entry name" value="HTH_LUXR_2"/>
    <property type="match status" value="1"/>
</dbReference>
<reference evidence="4 5" key="1">
    <citation type="submission" date="2020-08" db="EMBL/GenBank/DDBJ databases">
        <title>Genomic Encyclopedia of Type Strains, Phase IV (KMG-IV): sequencing the most valuable type-strain genomes for metagenomic binning, comparative biology and taxonomic classification.</title>
        <authorList>
            <person name="Goeker M."/>
        </authorList>
    </citation>
    <scope>NUCLEOTIDE SEQUENCE [LARGE SCALE GENOMIC DNA]</scope>
    <source>
        <strain evidence="4 5">DSM 44197</strain>
    </source>
</reference>
<keyword evidence="5" id="KW-1185">Reference proteome</keyword>
<dbReference type="EMBL" id="JACJIA010000004">
    <property type="protein sequence ID" value="MBA8951647.1"/>
    <property type="molecule type" value="Genomic_DNA"/>
</dbReference>
<dbReference type="Pfam" id="PF00196">
    <property type="entry name" value="GerE"/>
    <property type="match status" value="1"/>
</dbReference>
<dbReference type="InterPro" id="IPR036388">
    <property type="entry name" value="WH-like_DNA-bd_sf"/>
</dbReference>
<evidence type="ECO:0000259" key="3">
    <source>
        <dbReference type="PROSITE" id="PS50043"/>
    </source>
</evidence>
<dbReference type="InterPro" id="IPR041664">
    <property type="entry name" value="AAA_16"/>
</dbReference>